<dbReference type="Proteomes" id="UP000606786">
    <property type="component" value="Unassembled WGS sequence"/>
</dbReference>
<reference evidence="1" key="1">
    <citation type="submission" date="2020-11" db="EMBL/GenBank/DDBJ databases">
        <authorList>
            <person name="Whitehead M."/>
        </authorList>
    </citation>
    <scope>NUCLEOTIDE SEQUENCE</scope>
    <source>
        <strain evidence="1">EGII</strain>
    </source>
</reference>
<proteinExistence type="predicted"/>
<accession>A0A811U3M0</accession>
<comment type="caution">
    <text evidence="1">The sequence shown here is derived from an EMBL/GenBank/DDBJ whole genome shotgun (WGS) entry which is preliminary data.</text>
</comment>
<gene>
    <name evidence="1" type="ORF">CCAP1982_LOCUS2550</name>
</gene>
<keyword evidence="2" id="KW-1185">Reference proteome</keyword>
<protein>
    <submittedName>
        <fullName evidence="1">(Mediterranean fruit fly) hypothetical protein</fullName>
    </submittedName>
</protein>
<feature type="non-terminal residue" evidence="1">
    <location>
        <position position="54"/>
    </location>
</feature>
<evidence type="ECO:0000313" key="2">
    <source>
        <dbReference type="Proteomes" id="UP000606786"/>
    </source>
</evidence>
<dbReference type="AlphaFoldDB" id="A0A811U3M0"/>
<name>A0A811U3M0_CERCA</name>
<dbReference type="EMBL" id="CAJHJT010000001">
    <property type="protein sequence ID" value="CAD6993752.1"/>
    <property type="molecule type" value="Genomic_DNA"/>
</dbReference>
<sequence>MNGMPVTPTTACSMLHAICSYSYVHNCSCWACGKYLCEGMQENDKTHTSLVSSS</sequence>
<evidence type="ECO:0000313" key="1">
    <source>
        <dbReference type="EMBL" id="CAD6993752.1"/>
    </source>
</evidence>
<organism evidence="1 2">
    <name type="scientific">Ceratitis capitata</name>
    <name type="common">Mediterranean fruit fly</name>
    <name type="synonym">Tephritis capitata</name>
    <dbReference type="NCBI Taxonomy" id="7213"/>
    <lineage>
        <taxon>Eukaryota</taxon>
        <taxon>Metazoa</taxon>
        <taxon>Ecdysozoa</taxon>
        <taxon>Arthropoda</taxon>
        <taxon>Hexapoda</taxon>
        <taxon>Insecta</taxon>
        <taxon>Pterygota</taxon>
        <taxon>Neoptera</taxon>
        <taxon>Endopterygota</taxon>
        <taxon>Diptera</taxon>
        <taxon>Brachycera</taxon>
        <taxon>Muscomorpha</taxon>
        <taxon>Tephritoidea</taxon>
        <taxon>Tephritidae</taxon>
        <taxon>Ceratitis</taxon>
        <taxon>Ceratitis</taxon>
    </lineage>
</organism>